<evidence type="ECO:0000313" key="5">
    <source>
        <dbReference type="EMBL" id="ETS84352.1"/>
    </source>
</evidence>
<dbReference type="EMBL" id="KI912110">
    <property type="protein sequence ID" value="ETS84352.1"/>
    <property type="molecule type" value="Genomic_DNA"/>
</dbReference>
<dbReference type="InterPro" id="IPR020946">
    <property type="entry name" value="Flavin_mOase-like"/>
</dbReference>
<keyword evidence="2" id="KW-0285">Flavoprotein</keyword>
<proteinExistence type="inferred from homology"/>
<name>W3XG11_PESFW</name>
<protein>
    <recommendedName>
        <fullName evidence="7">Sterigmatocystin biosynthesis monooxygenase stcW</fullName>
    </recommendedName>
</protein>
<evidence type="ECO:0000313" key="6">
    <source>
        <dbReference type="Proteomes" id="UP000030651"/>
    </source>
</evidence>
<organism evidence="5 6">
    <name type="scientific">Pestalotiopsis fici (strain W106-1 / CGMCC3.15140)</name>
    <dbReference type="NCBI Taxonomy" id="1229662"/>
    <lineage>
        <taxon>Eukaryota</taxon>
        <taxon>Fungi</taxon>
        <taxon>Dikarya</taxon>
        <taxon>Ascomycota</taxon>
        <taxon>Pezizomycotina</taxon>
        <taxon>Sordariomycetes</taxon>
        <taxon>Xylariomycetidae</taxon>
        <taxon>Amphisphaeriales</taxon>
        <taxon>Sporocadaceae</taxon>
        <taxon>Pestalotiopsis</taxon>
    </lineage>
</organism>
<evidence type="ECO:0000256" key="2">
    <source>
        <dbReference type="ARBA" id="ARBA00022630"/>
    </source>
</evidence>
<dbReference type="PANTHER" id="PTHR42877:SF12">
    <property type="entry name" value="MONOOXYGENASE"/>
    <property type="match status" value="1"/>
</dbReference>
<dbReference type="KEGG" id="pfy:PFICI_02377"/>
<evidence type="ECO:0000256" key="1">
    <source>
        <dbReference type="ARBA" id="ARBA00010139"/>
    </source>
</evidence>
<keyword evidence="3" id="KW-0274">FAD</keyword>
<dbReference type="AlphaFoldDB" id="W3XG11"/>
<dbReference type="InParanoid" id="W3XG11"/>
<dbReference type="Pfam" id="PF00743">
    <property type="entry name" value="FMO-like"/>
    <property type="match status" value="1"/>
</dbReference>
<dbReference type="HOGENOM" id="CLU_006937_6_1_1"/>
<dbReference type="Proteomes" id="UP000030651">
    <property type="component" value="Unassembled WGS sequence"/>
</dbReference>
<dbReference type="PANTHER" id="PTHR42877">
    <property type="entry name" value="L-ORNITHINE N(5)-MONOOXYGENASE-RELATED"/>
    <property type="match status" value="1"/>
</dbReference>
<dbReference type="GO" id="GO:0050661">
    <property type="term" value="F:NADP binding"/>
    <property type="evidence" value="ECO:0007669"/>
    <property type="project" value="InterPro"/>
</dbReference>
<reference evidence="6" key="1">
    <citation type="journal article" date="2015" name="BMC Genomics">
        <title>Genomic and transcriptomic analysis of the endophytic fungus Pestalotiopsis fici reveals its lifestyle and high potential for synthesis of natural products.</title>
        <authorList>
            <person name="Wang X."/>
            <person name="Zhang X."/>
            <person name="Liu L."/>
            <person name="Xiang M."/>
            <person name="Wang W."/>
            <person name="Sun X."/>
            <person name="Che Y."/>
            <person name="Guo L."/>
            <person name="Liu G."/>
            <person name="Guo L."/>
            <person name="Wang C."/>
            <person name="Yin W.B."/>
            <person name="Stadler M."/>
            <person name="Zhang X."/>
            <person name="Liu X."/>
        </authorList>
    </citation>
    <scope>NUCLEOTIDE SEQUENCE [LARGE SCALE GENOMIC DNA]</scope>
    <source>
        <strain evidence="6">W106-1 / CGMCC3.15140</strain>
    </source>
</reference>
<dbReference type="eggNOG" id="KOG1399">
    <property type="taxonomic scope" value="Eukaryota"/>
</dbReference>
<dbReference type="InterPro" id="IPR036188">
    <property type="entry name" value="FAD/NAD-bd_sf"/>
</dbReference>
<dbReference type="OMA" id="IEHATKY"/>
<dbReference type="GO" id="GO:0050660">
    <property type="term" value="F:flavin adenine dinucleotide binding"/>
    <property type="evidence" value="ECO:0007669"/>
    <property type="project" value="InterPro"/>
</dbReference>
<comment type="similarity">
    <text evidence="1">Belongs to the FAD-binding monooxygenase family.</text>
</comment>
<evidence type="ECO:0008006" key="7">
    <source>
        <dbReference type="Google" id="ProtNLM"/>
    </source>
</evidence>
<dbReference type="GeneID" id="19267390"/>
<dbReference type="Gene3D" id="3.50.50.60">
    <property type="entry name" value="FAD/NAD(P)-binding domain"/>
    <property type="match status" value="2"/>
</dbReference>
<dbReference type="OrthoDB" id="74360at2759"/>
<evidence type="ECO:0000256" key="3">
    <source>
        <dbReference type="ARBA" id="ARBA00022827"/>
    </source>
</evidence>
<accession>W3XG11</accession>
<gene>
    <name evidence="5" type="ORF">PFICI_02377</name>
</gene>
<dbReference type="GO" id="GO:0004499">
    <property type="term" value="F:N,N-dimethylaniline monooxygenase activity"/>
    <property type="evidence" value="ECO:0007669"/>
    <property type="project" value="InterPro"/>
</dbReference>
<keyword evidence="4" id="KW-0560">Oxidoreductase</keyword>
<keyword evidence="6" id="KW-1185">Reference proteome</keyword>
<dbReference type="SUPFAM" id="SSF51905">
    <property type="entry name" value="FAD/NAD(P)-binding domain"/>
    <property type="match status" value="1"/>
</dbReference>
<dbReference type="RefSeq" id="XP_007829149.1">
    <property type="nucleotide sequence ID" value="XM_007830958.1"/>
</dbReference>
<evidence type="ECO:0000256" key="4">
    <source>
        <dbReference type="ARBA" id="ARBA00023002"/>
    </source>
</evidence>
<dbReference type="InterPro" id="IPR051209">
    <property type="entry name" value="FAD-bind_Monooxygenase_sf"/>
</dbReference>
<sequence>MYEVTEEPLGHPRPIRVIVVGAGASGLNLARHMELHMKNFELTIYEKNADVGGTWFENRYPGCACDIPSHNYQFTWEPNPEWTHYYSPWNEILQYFQGIAHKYELYKYIRLRHSVSEAIWNEEQGIWKVKMHALDSGEMVEDQCHILINGSGILNNWKWPDIPGLHSFNGSLVHSATWDADQTVDGKRVAVLGSGSSGIQIIPTIQPVVSSLFAFVRSPTWITAGFAQSHAGPGGANFAFSEEQKREFRENPDVYRRYRKEIEGELNTRFKFIIADSEEQATARQFSINEMKSKLKDEALLQHLMPGNFAVGCKRPTPGNGFLEALSEDNVRVITDKISRVSSDGIVLATGEELKVDTLICATGFDIGFCPRFKLIGRDGRDIKEEWREKPEAYLSTAAAGFPNYFMFLGPNSPVGHGSVLPIIEHATKYIINMMKKIQTQNIKAVAPLPAAVRDFNEHVAEFMKRTAWATPCRSWFKNGTVDGPIVALHPGSRIHWFHAMQHIRFEDFEYKYFSHNRFRYLGHGFSTKEEPGLDTTWYFDTPEEGYNDY</sequence>